<dbReference type="GO" id="GO:0035243">
    <property type="term" value="F:protein-arginine omega-N symmetric methyltransferase activity"/>
    <property type="evidence" value="ECO:0007669"/>
    <property type="project" value="TreeGrafter"/>
</dbReference>
<gene>
    <name evidence="3" type="ORF">A8708_24730</name>
</gene>
<evidence type="ECO:0000313" key="4">
    <source>
        <dbReference type="Proteomes" id="UP000078454"/>
    </source>
</evidence>
<evidence type="ECO:0000313" key="3">
    <source>
        <dbReference type="EMBL" id="OAS13832.1"/>
    </source>
</evidence>
<keyword evidence="4" id="KW-1185">Reference proteome</keyword>
<dbReference type="PANTHER" id="PTHR12049">
    <property type="entry name" value="PROTEIN ARGININE METHYLTRANSFERASE NDUFAF7, MITOCHONDRIAL"/>
    <property type="match status" value="1"/>
</dbReference>
<dbReference type="GO" id="GO:0032259">
    <property type="term" value="P:methylation"/>
    <property type="evidence" value="ECO:0007669"/>
    <property type="project" value="UniProtKB-KW"/>
</dbReference>
<sequence>MAAILKERIGSTRDQRISFRDYMEICLYEDTVGYYQKDRIKIGKQGDFYTSSSIGTVMGEMVAAFISKQLHTRANHLHAIEIVEWGGGNGRMARQLLDEMKRVDPDLYQLITYTLIESSAYHRGLQQDQLVEHVERIRFLDETSWLSESPRDHVFVLANELLDAFPVHRLQYRDRAFHESHVIWQDREPYLQEIWSPLEPGRILDYLNALEVQWQDGQMSEMNLEAIDWYVRLTNRMLSGCVIAIDYGDIEEELYASHRHQGTLMCYQKHEAHDNPFIAPGEQDITAHVNFSLCHKAAVSAGFEPFVFQTQRQFLVEQGILEKLQNHFDPNPFSEVSKRNRSIRQLLLSDGMSELFKVFVAIKKGEPA</sequence>
<comment type="caution">
    <text evidence="3">The sequence shown here is derived from an EMBL/GenBank/DDBJ whole genome shotgun (WGS) entry which is preliminary data.</text>
</comment>
<dbReference type="Gene3D" id="3.40.50.12710">
    <property type="match status" value="1"/>
</dbReference>
<organism evidence="3 4">
    <name type="scientific">Paenibacillus oryzisoli</name>
    <dbReference type="NCBI Taxonomy" id="1850517"/>
    <lineage>
        <taxon>Bacteria</taxon>
        <taxon>Bacillati</taxon>
        <taxon>Bacillota</taxon>
        <taxon>Bacilli</taxon>
        <taxon>Bacillales</taxon>
        <taxon>Paenibacillaceae</taxon>
        <taxon>Paenibacillus</taxon>
    </lineage>
</organism>
<evidence type="ECO:0008006" key="5">
    <source>
        <dbReference type="Google" id="ProtNLM"/>
    </source>
</evidence>
<dbReference type="Proteomes" id="UP000078454">
    <property type="component" value="Unassembled WGS sequence"/>
</dbReference>
<keyword evidence="1" id="KW-0489">Methyltransferase</keyword>
<evidence type="ECO:0000256" key="2">
    <source>
        <dbReference type="ARBA" id="ARBA00022679"/>
    </source>
</evidence>
<dbReference type="Pfam" id="PF02636">
    <property type="entry name" value="Methyltransf_28"/>
    <property type="match status" value="1"/>
</dbReference>
<keyword evidence="2" id="KW-0808">Transferase</keyword>
<dbReference type="STRING" id="1850517.A8708_24730"/>
<accession>A0A197ZYD0</accession>
<dbReference type="SUPFAM" id="SSF53335">
    <property type="entry name" value="S-adenosyl-L-methionine-dependent methyltransferases"/>
    <property type="match status" value="1"/>
</dbReference>
<reference evidence="3 4" key="1">
    <citation type="submission" date="2016-05" db="EMBL/GenBank/DDBJ databases">
        <title>Paenibacillus sp. 1ZS3-15 nov., isolated from the rhizosphere soil.</title>
        <authorList>
            <person name="Zhang X.X."/>
            <person name="Zhang J."/>
        </authorList>
    </citation>
    <scope>NUCLEOTIDE SEQUENCE [LARGE SCALE GENOMIC DNA]</scope>
    <source>
        <strain evidence="3 4">1ZS3-15</strain>
    </source>
</reference>
<dbReference type="AlphaFoldDB" id="A0A197ZYD0"/>
<dbReference type="PANTHER" id="PTHR12049:SF7">
    <property type="entry name" value="PROTEIN ARGININE METHYLTRANSFERASE NDUFAF7, MITOCHONDRIAL"/>
    <property type="match status" value="1"/>
</dbReference>
<proteinExistence type="predicted"/>
<dbReference type="InterPro" id="IPR003788">
    <property type="entry name" value="NDUFAF7"/>
</dbReference>
<dbReference type="EMBL" id="LYPB01000092">
    <property type="protein sequence ID" value="OAS13832.1"/>
    <property type="molecule type" value="Genomic_DNA"/>
</dbReference>
<name>A0A197ZYD0_9BACL</name>
<dbReference type="InterPro" id="IPR029063">
    <property type="entry name" value="SAM-dependent_MTases_sf"/>
</dbReference>
<evidence type="ECO:0000256" key="1">
    <source>
        <dbReference type="ARBA" id="ARBA00022603"/>
    </source>
</evidence>
<protein>
    <recommendedName>
        <fullName evidence="5">SAM-dependent methyltransferase</fullName>
    </recommendedName>
</protein>
<dbReference type="InterPro" id="IPR038375">
    <property type="entry name" value="NDUFAF7_sf"/>
</dbReference>